<evidence type="ECO:0000256" key="1">
    <source>
        <dbReference type="ARBA" id="ARBA00022737"/>
    </source>
</evidence>
<evidence type="ECO:0000256" key="3">
    <source>
        <dbReference type="PROSITE-ProRule" id="PRU00339"/>
    </source>
</evidence>
<evidence type="ECO:0000313" key="6">
    <source>
        <dbReference type="Proteomes" id="UP000009168"/>
    </source>
</evidence>
<evidence type="ECO:0000256" key="4">
    <source>
        <dbReference type="SAM" id="MobiDB-lite"/>
    </source>
</evidence>
<dbReference type="InterPro" id="IPR039663">
    <property type="entry name" value="AIP/AIPL1/TTC9"/>
</dbReference>
<name>Q22V90_TETTS</name>
<dbReference type="Proteomes" id="UP000009168">
    <property type="component" value="Unassembled WGS sequence"/>
</dbReference>
<dbReference type="HOGENOM" id="CLU_489575_0_0_1"/>
<accession>Q22V90</accession>
<feature type="region of interest" description="Disordered" evidence="4">
    <location>
        <begin position="82"/>
        <end position="125"/>
    </location>
</feature>
<evidence type="ECO:0000313" key="5">
    <source>
        <dbReference type="EMBL" id="EAR89195.1"/>
    </source>
</evidence>
<dbReference type="AlphaFoldDB" id="Q22V90"/>
<dbReference type="InterPro" id="IPR011990">
    <property type="entry name" value="TPR-like_helical_dom_sf"/>
</dbReference>
<feature type="region of interest" description="Disordered" evidence="4">
    <location>
        <begin position="269"/>
        <end position="305"/>
    </location>
</feature>
<dbReference type="SUPFAM" id="SSF48452">
    <property type="entry name" value="TPR-like"/>
    <property type="match status" value="1"/>
</dbReference>
<dbReference type="InParanoid" id="Q22V90"/>
<organism evidence="5 6">
    <name type="scientific">Tetrahymena thermophila (strain SB210)</name>
    <dbReference type="NCBI Taxonomy" id="312017"/>
    <lineage>
        <taxon>Eukaryota</taxon>
        <taxon>Sar</taxon>
        <taxon>Alveolata</taxon>
        <taxon>Ciliophora</taxon>
        <taxon>Intramacronucleata</taxon>
        <taxon>Oligohymenophorea</taxon>
        <taxon>Hymenostomatida</taxon>
        <taxon>Tetrahymenina</taxon>
        <taxon>Tetrahymenidae</taxon>
        <taxon>Tetrahymena</taxon>
    </lineage>
</organism>
<dbReference type="InterPro" id="IPR019734">
    <property type="entry name" value="TPR_rpt"/>
</dbReference>
<dbReference type="PANTHER" id="PTHR11242:SF0">
    <property type="entry name" value="TPR_REGION DOMAIN-CONTAINING PROTEIN"/>
    <property type="match status" value="1"/>
</dbReference>
<dbReference type="OMA" id="RWADKIQ"/>
<dbReference type="OrthoDB" id="307285at2759"/>
<gene>
    <name evidence="5" type="ORF">TTHERM_01253400</name>
</gene>
<reference evidence="6" key="1">
    <citation type="journal article" date="2006" name="PLoS Biol.">
        <title>Macronuclear genome sequence of the ciliate Tetrahymena thermophila, a model eukaryote.</title>
        <authorList>
            <person name="Eisen J.A."/>
            <person name="Coyne R.S."/>
            <person name="Wu M."/>
            <person name="Wu D."/>
            <person name="Thiagarajan M."/>
            <person name="Wortman J.R."/>
            <person name="Badger J.H."/>
            <person name="Ren Q."/>
            <person name="Amedeo P."/>
            <person name="Jones K.M."/>
            <person name="Tallon L.J."/>
            <person name="Delcher A.L."/>
            <person name="Salzberg S.L."/>
            <person name="Silva J.C."/>
            <person name="Haas B.J."/>
            <person name="Majoros W.H."/>
            <person name="Farzad M."/>
            <person name="Carlton J.M."/>
            <person name="Smith R.K. Jr."/>
            <person name="Garg J."/>
            <person name="Pearlman R.E."/>
            <person name="Karrer K.M."/>
            <person name="Sun L."/>
            <person name="Manning G."/>
            <person name="Elde N.C."/>
            <person name="Turkewitz A.P."/>
            <person name="Asai D.J."/>
            <person name="Wilkes D.E."/>
            <person name="Wang Y."/>
            <person name="Cai H."/>
            <person name="Collins K."/>
            <person name="Stewart B.A."/>
            <person name="Lee S.R."/>
            <person name="Wilamowska K."/>
            <person name="Weinberg Z."/>
            <person name="Ruzzo W.L."/>
            <person name="Wloga D."/>
            <person name="Gaertig J."/>
            <person name="Frankel J."/>
            <person name="Tsao C.-C."/>
            <person name="Gorovsky M.A."/>
            <person name="Keeling P.J."/>
            <person name="Waller R.F."/>
            <person name="Patron N.J."/>
            <person name="Cherry J.M."/>
            <person name="Stover N.A."/>
            <person name="Krieger C.J."/>
            <person name="del Toro C."/>
            <person name="Ryder H.F."/>
            <person name="Williamson S.C."/>
            <person name="Barbeau R.A."/>
            <person name="Hamilton E.P."/>
            <person name="Orias E."/>
        </authorList>
    </citation>
    <scope>NUCLEOTIDE SEQUENCE [LARGE SCALE GENOMIC DNA]</scope>
    <source>
        <strain evidence="6">SB210</strain>
    </source>
</reference>
<keyword evidence="1" id="KW-0677">Repeat</keyword>
<dbReference type="eggNOG" id="KOG0546">
    <property type="taxonomic scope" value="Eukaryota"/>
</dbReference>
<dbReference type="RefSeq" id="XP_001009440.1">
    <property type="nucleotide sequence ID" value="XM_001009440.1"/>
</dbReference>
<keyword evidence="2 3" id="KW-0802">TPR repeat</keyword>
<feature type="repeat" description="TPR" evidence="3">
    <location>
        <begin position="212"/>
        <end position="245"/>
    </location>
</feature>
<sequence length="662" mass="76081">MNPFSNPHMFEQMKKNMTPEMMQNASQQMNNMSDDDLRRLGQQSGMNISPEMMRMASSMFSGMDESQKKNMMNMAQNMDQNQFSQAQQQFKKQQPTTAQPSSSSRPEPKKNQSTPSPPVDNSLYPQINQLKNKGNEKFKQQNYDEAAQFYLEAIISIDEERMKKLNTMQEMELKEIEINCRNNYCSVKAKQNDYLNMLTQAQAVLKLDPNNIKAKFRLGQSYYGLKKYERALELLTEAKNQSPSDSVILDIYTKCKSEVDKIKKEAEDKLQQENKSKQEDAPKQNNESELKNKQEKQQKKETKVQNVVKEEEIEEKKTNNKEEVIIEEVKEDKKVEQSPNPSSTYFNPKNIDVETIKKQQEMMKNMDDSQLDSMAKMIQNMDNETIRQMYKAQGMDLSDEQIKMIKSSTNKEALKMATQAQPEELQKKNQEAIRHAQANQQFNLSQHANPETIKKSQEQLKNMDESQINSMANMVKNMDNAALKSMYKMQGMDLTDEQINMMKNMMTPDMIKAASSMDPSQILKQGQGPATFPTQPTQSTSSNVSSTGSTEPQPQVSANAQQMPDMSNMGSILENSQMLDTALNMLISNPEMLKMMTAQMPNHPFANYLNNASPQDLQRLAKIIKNIIPAIKYIYKGYKLVVRFKKPLLILIVALIIRYFLF</sequence>
<keyword evidence="6" id="KW-1185">Reference proteome</keyword>
<dbReference type="PANTHER" id="PTHR11242">
    <property type="entry name" value="ARYL HYDROCARBON RECEPTOR INTERACTING PROTEIN RELATED"/>
    <property type="match status" value="1"/>
</dbReference>
<dbReference type="KEGG" id="tet:TTHERM_01253400"/>
<dbReference type="GeneID" id="7840290"/>
<dbReference type="STRING" id="312017.Q22V90"/>
<feature type="region of interest" description="Disordered" evidence="4">
    <location>
        <begin position="516"/>
        <end position="558"/>
    </location>
</feature>
<evidence type="ECO:0000256" key="2">
    <source>
        <dbReference type="ARBA" id="ARBA00022803"/>
    </source>
</evidence>
<dbReference type="Gene3D" id="1.25.40.10">
    <property type="entry name" value="Tetratricopeptide repeat domain"/>
    <property type="match status" value="1"/>
</dbReference>
<dbReference type="SMART" id="SM00028">
    <property type="entry name" value="TPR"/>
    <property type="match status" value="2"/>
</dbReference>
<dbReference type="EMBL" id="GG662824">
    <property type="protein sequence ID" value="EAR89195.1"/>
    <property type="molecule type" value="Genomic_DNA"/>
</dbReference>
<feature type="compositionally biased region" description="Low complexity" evidence="4">
    <location>
        <begin position="82"/>
        <end position="104"/>
    </location>
</feature>
<dbReference type="PROSITE" id="PS50005">
    <property type="entry name" value="TPR"/>
    <property type="match status" value="1"/>
</dbReference>
<proteinExistence type="predicted"/>
<feature type="compositionally biased region" description="Low complexity" evidence="4">
    <location>
        <begin position="531"/>
        <end position="550"/>
    </location>
</feature>
<protein>
    <submittedName>
        <fullName evidence="5">Tetratricopeptide repeat protein</fullName>
    </submittedName>
</protein>